<dbReference type="GeneID" id="115253764"/>
<evidence type="ECO:0000313" key="2">
    <source>
        <dbReference type="EnsemblMetazoa" id="AALFPA23_001515.P38702"/>
    </source>
</evidence>
<feature type="compositionally biased region" description="Acidic residues" evidence="1">
    <location>
        <begin position="9"/>
        <end position="26"/>
    </location>
</feature>
<reference evidence="2" key="2">
    <citation type="submission" date="2025-05" db="UniProtKB">
        <authorList>
            <consortium name="EnsemblMetazoa"/>
        </authorList>
    </citation>
    <scope>IDENTIFICATION</scope>
    <source>
        <strain evidence="2">Foshan</strain>
    </source>
</reference>
<keyword evidence="3" id="KW-1185">Reference proteome</keyword>
<dbReference type="EnsemblMetazoa" id="AALFPA23_001515.R38702">
    <property type="protein sequence ID" value="AALFPA23_001515.P38702"/>
    <property type="gene ID" value="AALFPA23_001515"/>
</dbReference>
<accession>A0ABM1XP93</accession>
<evidence type="ECO:0008006" key="4">
    <source>
        <dbReference type="Google" id="ProtNLM"/>
    </source>
</evidence>
<evidence type="ECO:0000256" key="1">
    <source>
        <dbReference type="SAM" id="MobiDB-lite"/>
    </source>
</evidence>
<reference evidence="3" key="1">
    <citation type="journal article" date="2015" name="Proc. Natl. Acad. Sci. U.S.A.">
        <title>Genome sequence of the Asian Tiger mosquito, Aedes albopictus, reveals insights into its biology, genetics, and evolution.</title>
        <authorList>
            <person name="Chen X.G."/>
            <person name="Jiang X."/>
            <person name="Gu J."/>
            <person name="Xu M."/>
            <person name="Wu Y."/>
            <person name="Deng Y."/>
            <person name="Zhang C."/>
            <person name="Bonizzoni M."/>
            <person name="Dermauw W."/>
            <person name="Vontas J."/>
            <person name="Armbruster P."/>
            <person name="Huang X."/>
            <person name="Yang Y."/>
            <person name="Zhang H."/>
            <person name="He W."/>
            <person name="Peng H."/>
            <person name="Liu Y."/>
            <person name="Wu K."/>
            <person name="Chen J."/>
            <person name="Lirakis M."/>
            <person name="Topalis P."/>
            <person name="Van Leeuwen T."/>
            <person name="Hall A.B."/>
            <person name="Jiang X."/>
            <person name="Thorpe C."/>
            <person name="Mueller R.L."/>
            <person name="Sun C."/>
            <person name="Waterhouse R.M."/>
            <person name="Yan G."/>
            <person name="Tu Z.J."/>
            <person name="Fang X."/>
            <person name="James A.A."/>
        </authorList>
    </citation>
    <scope>NUCLEOTIDE SEQUENCE [LARGE SCALE GENOMIC DNA]</scope>
    <source>
        <strain evidence="3">Foshan</strain>
    </source>
</reference>
<organism evidence="2 3">
    <name type="scientific">Aedes albopictus</name>
    <name type="common">Asian tiger mosquito</name>
    <name type="synonym">Stegomyia albopicta</name>
    <dbReference type="NCBI Taxonomy" id="7160"/>
    <lineage>
        <taxon>Eukaryota</taxon>
        <taxon>Metazoa</taxon>
        <taxon>Ecdysozoa</taxon>
        <taxon>Arthropoda</taxon>
        <taxon>Hexapoda</taxon>
        <taxon>Insecta</taxon>
        <taxon>Pterygota</taxon>
        <taxon>Neoptera</taxon>
        <taxon>Endopterygota</taxon>
        <taxon>Diptera</taxon>
        <taxon>Nematocera</taxon>
        <taxon>Culicoidea</taxon>
        <taxon>Culicidae</taxon>
        <taxon>Culicinae</taxon>
        <taxon>Aedini</taxon>
        <taxon>Aedes</taxon>
        <taxon>Stegomyia</taxon>
    </lineage>
</organism>
<feature type="region of interest" description="Disordered" evidence="1">
    <location>
        <begin position="1"/>
        <end position="26"/>
    </location>
</feature>
<protein>
    <recommendedName>
        <fullName evidence="4">SAM domain-containing protein</fullName>
    </recommendedName>
</protein>
<sequence>MKSEKDAEQTETESQGEPDPVIQEDNENEEADISYEEINDETIAFIQLLESFKVSIEVINKFLANGYDVESLKVIERREIEELLCEPFLGDRTKIIHGLNVWRKSQNLQPVSSPLKLVQNLPQPKDQPETKQREMFSAKFLINKSAKGKQILETYKLSRILTKSQKRMITHIVIDEFKDVFGKLTHIELLSRADELGDLFPTESKESWYQPTFALVAGKKTRLGHLPKGCLYDRNCNYTALQASQQKSNDSENITPPCSPSDADWVEYQQAKTWIRHHEDEWPAVMQKWASTSVIRLYEISKLDKPTCELVLDLFPTLRKPEGYQLGRIDFDTKFPTKSAALFAKWNVLISSLKPIFVADVTDKAGKAILSLLERDLNEDCRDVAYSMLLPYILPCSVLTLLNKSKWKPSYIENRNSFVFWVQNITDLQSKVKAHHISRSENRGMLPCPLVVVVGPELTQLNTFIISFGDAFYRLPTFLKALDVCYKLHKVYNLPFAKECAGSWNLINHVIYDFPLENSCRAKILSIINVINTGS</sequence>
<evidence type="ECO:0000313" key="3">
    <source>
        <dbReference type="Proteomes" id="UP000069940"/>
    </source>
</evidence>
<proteinExistence type="predicted"/>
<dbReference type="RefSeq" id="XP_029730965.1">
    <property type="nucleotide sequence ID" value="XM_029875105.2"/>
</dbReference>
<dbReference type="Proteomes" id="UP000069940">
    <property type="component" value="Unassembled WGS sequence"/>
</dbReference>
<name>A0ABM1XP93_AEDAL</name>